<sequence>MRRMRRIRKMRRMRRIILVPDVDLPGCLRQRGTGAPPVREGRRGSAGRASFGDRVAVAGKAPWAQ</sequence>
<accession>A0A388SV45</accession>
<feature type="region of interest" description="Disordered" evidence="1">
    <location>
        <begin position="30"/>
        <end position="52"/>
    </location>
</feature>
<proteinExistence type="predicted"/>
<evidence type="ECO:0000313" key="3">
    <source>
        <dbReference type="Proteomes" id="UP000265354"/>
    </source>
</evidence>
<comment type="caution">
    <text evidence="2">The sequence shown here is derived from an EMBL/GenBank/DDBJ whole genome shotgun (WGS) entry which is preliminary data.</text>
</comment>
<evidence type="ECO:0000313" key="2">
    <source>
        <dbReference type="EMBL" id="GBQ00497.1"/>
    </source>
</evidence>
<dbReference type="Proteomes" id="UP000265354">
    <property type="component" value="Unassembled WGS sequence"/>
</dbReference>
<dbReference type="AlphaFoldDB" id="A0A388SV45"/>
<gene>
    <name evidence="2" type="ORF">SSP531S_19130</name>
</gene>
<organism evidence="2 3">
    <name type="scientific">Streptomyces spongiicola</name>
    <dbReference type="NCBI Taxonomy" id="1690221"/>
    <lineage>
        <taxon>Bacteria</taxon>
        <taxon>Bacillati</taxon>
        <taxon>Actinomycetota</taxon>
        <taxon>Actinomycetes</taxon>
        <taxon>Kitasatosporales</taxon>
        <taxon>Streptomycetaceae</taxon>
        <taxon>Streptomyces</taxon>
    </lineage>
</organism>
<reference evidence="2 3" key="1">
    <citation type="submission" date="2018-07" db="EMBL/GenBank/DDBJ databases">
        <title>Whole Genome Shotgun Sequence of Streptomyces spongiicola strain 531S.</title>
        <authorList>
            <person name="Dohra H."/>
            <person name="Kodani S."/>
        </authorList>
    </citation>
    <scope>NUCLEOTIDE SEQUENCE [LARGE SCALE GENOMIC DNA]</scope>
    <source>
        <strain evidence="2 3">531S</strain>
    </source>
</reference>
<protein>
    <submittedName>
        <fullName evidence="2">Uncharacterized protein</fullName>
    </submittedName>
</protein>
<evidence type="ECO:0000256" key="1">
    <source>
        <dbReference type="SAM" id="MobiDB-lite"/>
    </source>
</evidence>
<name>A0A388SV45_9ACTN</name>
<dbReference type="EMBL" id="BGZL01000004">
    <property type="protein sequence ID" value="GBQ00497.1"/>
    <property type="molecule type" value="Genomic_DNA"/>
</dbReference>